<protein>
    <submittedName>
        <fullName evidence="3">Short-chain dehydrogenase</fullName>
    </submittedName>
</protein>
<evidence type="ECO:0000256" key="2">
    <source>
        <dbReference type="RuleBase" id="RU000363"/>
    </source>
</evidence>
<reference evidence="3" key="1">
    <citation type="journal article" date="2014" name="Int. J. Syst. Evol. Microbiol.">
        <title>Complete genome sequence of Corynebacterium casei LMG S-19264T (=DSM 44701T), isolated from a smear-ripened cheese.</title>
        <authorList>
            <consortium name="US DOE Joint Genome Institute (JGI-PGF)"/>
            <person name="Walter F."/>
            <person name="Albersmeier A."/>
            <person name="Kalinowski J."/>
            <person name="Ruckert C."/>
        </authorList>
    </citation>
    <scope>NUCLEOTIDE SEQUENCE</scope>
    <source>
        <strain evidence="3">JCM 19831</strain>
    </source>
</reference>
<accession>A0A917WLM8</accession>
<keyword evidence="4" id="KW-1185">Reference proteome</keyword>
<dbReference type="GO" id="GO:0016491">
    <property type="term" value="F:oxidoreductase activity"/>
    <property type="evidence" value="ECO:0007669"/>
    <property type="project" value="UniProtKB-KW"/>
</dbReference>
<evidence type="ECO:0000313" key="4">
    <source>
        <dbReference type="Proteomes" id="UP000642070"/>
    </source>
</evidence>
<dbReference type="InterPro" id="IPR002347">
    <property type="entry name" value="SDR_fam"/>
</dbReference>
<gene>
    <name evidence="3" type="ORF">GCM10007977_014760</name>
</gene>
<dbReference type="Gene3D" id="3.40.50.720">
    <property type="entry name" value="NAD(P)-binding Rossmann-like Domain"/>
    <property type="match status" value="1"/>
</dbReference>
<dbReference type="InterPro" id="IPR036291">
    <property type="entry name" value="NAD(P)-bd_dom_sf"/>
</dbReference>
<dbReference type="EMBL" id="BMPI01000006">
    <property type="protein sequence ID" value="GGM14709.1"/>
    <property type="molecule type" value="Genomic_DNA"/>
</dbReference>
<dbReference type="AlphaFoldDB" id="A0A917WLM8"/>
<dbReference type="PRINTS" id="PR00081">
    <property type="entry name" value="GDHRDH"/>
</dbReference>
<name>A0A917WLM8_9ACTN</name>
<dbReference type="Proteomes" id="UP000642070">
    <property type="component" value="Unassembled WGS sequence"/>
</dbReference>
<comment type="caution">
    <text evidence="3">The sequence shown here is derived from an EMBL/GenBank/DDBJ whole genome shotgun (WGS) entry which is preliminary data.</text>
</comment>
<dbReference type="PANTHER" id="PTHR43157">
    <property type="entry name" value="PHOSPHATIDYLINOSITOL-GLYCAN BIOSYNTHESIS CLASS F PROTEIN-RELATED"/>
    <property type="match status" value="1"/>
</dbReference>
<dbReference type="RefSeq" id="WP_190248970.1">
    <property type="nucleotide sequence ID" value="NZ_BMPI01000006.1"/>
</dbReference>
<dbReference type="Pfam" id="PF00106">
    <property type="entry name" value="adh_short"/>
    <property type="match status" value="1"/>
</dbReference>
<organism evidence="3 4">
    <name type="scientific">Dactylosporangium sucinum</name>
    <dbReference type="NCBI Taxonomy" id="1424081"/>
    <lineage>
        <taxon>Bacteria</taxon>
        <taxon>Bacillati</taxon>
        <taxon>Actinomycetota</taxon>
        <taxon>Actinomycetes</taxon>
        <taxon>Micromonosporales</taxon>
        <taxon>Micromonosporaceae</taxon>
        <taxon>Dactylosporangium</taxon>
    </lineage>
</organism>
<evidence type="ECO:0000313" key="3">
    <source>
        <dbReference type="EMBL" id="GGM14709.1"/>
    </source>
</evidence>
<dbReference type="PRINTS" id="PR00080">
    <property type="entry name" value="SDRFAMILY"/>
</dbReference>
<reference evidence="3" key="2">
    <citation type="submission" date="2020-09" db="EMBL/GenBank/DDBJ databases">
        <authorList>
            <person name="Sun Q."/>
            <person name="Ohkuma M."/>
        </authorList>
    </citation>
    <scope>NUCLEOTIDE SEQUENCE</scope>
    <source>
        <strain evidence="3">JCM 19831</strain>
    </source>
</reference>
<sequence length="259" mass="27728">MSRTVVVTGGSAGIGLAAARLLAERGDRVILLGRHERRLTAARESVGAAAAIRADFADLGAVRRAADRIDEPVDVLVNNAGGLYGGTTAIRVNHLAGFLLAHLLLDRFAATGRIVTTASLAEAWGVLDVDEPLRTTRSRWLAYGGSKQANLLFTREAARRWAGRGILPVAFFPGLVRSRFAGTSPLFVLGKPLYLSPARAADTLVWLATAPPGELAPGGYYFLRQPFFATPRSTSADRARRLWESSLRAVGEGDLAPER</sequence>
<evidence type="ECO:0000256" key="1">
    <source>
        <dbReference type="ARBA" id="ARBA00023002"/>
    </source>
</evidence>
<proteinExistence type="inferred from homology"/>
<comment type="similarity">
    <text evidence="2">Belongs to the short-chain dehydrogenases/reductases (SDR) family.</text>
</comment>
<dbReference type="SUPFAM" id="SSF51735">
    <property type="entry name" value="NAD(P)-binding Rossmann-fold domains"/>
    <property type="match status" value="1"/>
</dbReference>
<keyword evidence="1" id="KW-0560">Oxidoreductase</keyword>
<dbReference type="PANTHER" id="PTHR43157:SF31">
    <property type="entry name" value="PHOSPHATIDYLINOSITOL-GLYCAN BIOSYNTHESIS CLASS F PROTEIN"/>
    <property type="match status" value="1"/>
</dbReference>